<dbReference type="PANTHER" id="PTHR13274">
    <property type="entry name" value="MITOCHONDRIAL RIBOSOMAL PROTEIN S25"/>
    <property type="match status" value="1"/>
</dbReference>
<dbReference type="GO" id="GO:0005840">
    <property type="term" value="C:ribosome"/>
    <property type="evidence" value="ECO:0007669"/>
    <property type="project" value="UniProtKB-KW"/>
</dbReference>
<dbReference type="EMBL" id="JARQWQ010000073">
    <property type="protein sequence ID" value="KAK2553921.1"/>
    <property type="molecule type" value="Genomic_DNA"/>
</dbReference>
<proteinExistence type="predicted"/>
<feature type="compositionally biased region" description="Basic and acidic residues" evidence="5">
    <location>
        <begin position="133"/>
        <end position="151"/>
    </location>
</feature>
<dbReference type="Gene3D" id="3.40.30.10">
    <property type="entry name" value="Glutaredoxin"/>
    <property type="match status" value="1"/>
</dbReference>
<comment type="caution">
    <text evidence="6">The sequence shown here is derived from an EMBL/GenBank/DDBJ whole genome shotgun (WGS) entry which is preliminary data.</text>
</comment>
<evidence type="ECO:0000256" key="4">
    <source>
        <dbReference type="ARBA" id="ARBA00023274"/>
    </source>
</evidence>
<evidence type="ECO:0000256" key="1">
    <source>
        <dbReference type="ARBA" id="ARBA00004173"/>
    </source>
</evidence>
<dbReference type="GO" id="GO:0005739">
    <property type="term" value="C:mitochondrion"/>
    <property type="evidence" value="ECO:0007669"/>
    <property type="project" value="UniProtKB-SubCell"/>
</dbReference>
<dbReference type="InterPro" id="IPR040049">
    <property type="entry name" value="Ribosomal_mS25/mL61"/>
</dbReference>
<name>A0AAD9UXW7_ACRCE</name>
<evidence type="ECO:0000313" key="6">
    <source>
        <dbReference type="EMBL" id="KAK2553921.1"/>
    </source>
</evidence>
<protein>
    <submittedName>
        <fullName evidence="6">28S ribosomal protein S25</fullName>
    </submittedName>
</protein>
<accession>A0AAD9UXW7</accession>
<dbReference type="PANTHER" id="PTHR13274:SF2">
    <property type="entry name" value="SMALL RIBOSOMAL SUBUNIT PROTEIN MS25"/>
    <property type="match status" value="1"/>
</dbReference>
<evidence type="ECO:0000256" key="5">
    <source>
        <dbReference type="SAM" id="MobiDB-lite"/>
    </source>
</evidence>
<feature type="region of interest" description="Disordered" evidence="5">
    <location>
        <begin position="132"/>
        <end position="151"/>
    </location>
</feature>
<keyword evidence="3" id="KW-0496">Mitochondrion</keyword>
<gene>
    <name evidence="6" type="ORF">P5673_024619</name>
</gene>
<reference evidence="6" key="1">
    <citation type="journal article" date="2023" name="G3 (Bethesda)">
        <title>Whole genome assembly and annotation of the endangered Caribbean coral Acropora cervicornis.</title>
        <authorList>
            <person name="Selwyn J.D."/>
            <person name="Vollmer S.V."/>
        </authorList>
    </citation>
    <scope>NUCLEOTIDE SEQUENCE</scope>
    <source>
        <strain evidence="6">K2</strain>
    </source>
</reference>
<dbReference type="InterPro" id="IPR036249">
    <property type="entry name" value="Thioredoxin-like_sf"/>
</dbReference>
<dbReference type="SUPFAM" id="SSF52833">
    <property type="entry name" value="Thioredoxin-like"/>
    <property type="match status" value="1"/>
</dbReference>
<keyword evidence="4" id="KW-0687">Ribonucleoprotein</keyword>
<dbReference type="Proteomes" id="UP001249851">
    <property type="component" value="Unassembled WGS sequence"/>
</dbReference>
<reference evidence="6" key="2">
    <citation type="journal article" date="2023" name="Science">
        <title>Genomic signatures of disease resistance in endangered staghorn corals.</title>
        <authorList>
            <person name="Vollmer S.V."/>
            <person name="Selwyn J.D."/>
            <person name="Despard B.A."/>
            <person name="Roesel C.L."/>
        </authorList>
    </citation>
    <scope>NUCLEOTIDE SEQUENCE</scope>
    <source>
        <strain evidence="6">K2</strain>
    </source>
</reference>
<evidence type="ECO:0000256" key="3">
    <source>
        <dbReference type="ARBA" id="ARBA00023128"/>
    </source>
</evidence>
<sequence length="151" mass="17613">MADKCKLLHYAAKRYLVSKATNQKIGKFPVQRTLEHLQRCNVVLNQDVKQMKINLLQPIDQFNNGAHRFFWENFPQLKYKNPQVKFCRSEKKTKAEDILVEFVDGRMETISTRQKSPSQIMQEVINIATLPDTRPDNVADDVSMTREKETS</sequence>
<organism evidence="6 7">
    <name type="scientific">Acropora cervicornis</name>
    <name type="common">Staghorn coral</name>
    <dbReference type="NCBI Taxonomy" id="6130"/>
    <lineage>
        <taxon>Eukaryota</taxon>
        <taxon>Metazoa</taxon>
        <taxon>Cnidaria</taxon>
        <taxon>Anthozoa</taxon>
        <taxon>Hexacorallia</taxon>
        <taxon>Scleractinia</taxon>
        <taxon>Astrocoeniina</taxon>
        <taxon>Acroporidae</taxon>
        <taxon>Acropora</taxon>
    </lineage>
</organism>
<dbReference type="GO" id="GO:1990904">
    <property type="term" value="C:ribonucleoprotein complex"/>
    <property type="evidence" value="ECO:0007669"/>
    <property type="project" value="UniProtKB-KW"/>
</dbReference>
<dbReference type="AlphaFoldDB" id="A0AAD9UXW7"/>
<comment type="subcellular location">
    <subcellularLocation>
        <location evidence="1">Mitochondrion</location>
    </subcellularLocation>
</comment>
<evidence type="ECO:0000256" key="2">
    <source>
        <dbReference type="ARBA" id="ARBA00022980"/>
    </source>
</evidence>
<keyword evidence="2 6" id="KW-0689">Ribosomal protein</keyword>
<dbReference type="GO" id="GO:0003735">
    <property type="term" value="F:structural constituent of ribosome"/>
    <property type="evidence" value="ECO:0007669"/>
    <property type="project" value="InterPro"/>
</dbReference>
<evidence type="ECO:0000313" key="7">
    <source>
        <dbReference type="Proteomes" id="UP001249851"/>
    </source>
</evidence>
<keyword evidence="7" id="KW-1185">Reference proteome</keyword>